<dbReference type="Pfam" id="PF12348">
    <property type="entry name" value="CLASP_N"/>
    <property type="match status" value="1"/>
</dbReference>
<evidence type="ECO:0000256" key="6">
    <source>
        <dbReference type="SAM" id="MobiDB-lite"/>
    </source>
</evidence>
<organism evidence="8 9">
    <name type="scientific">Galerina marginata (strain CBS 339.88)</name>
    <dbReference type="NCBI Taxonomy" id="685588"/>
    <lineage>
        <taxon>Eukaryota</taxon>
        <taxon>Fungi</taxon>
        <taxon>Dikarya</taxon>
        <taxon>Basidiomycota</taxon>
        <taxon>Agaricomycotina</taxon>
        <taxon>Agaricomycetes</taxon>
        <taxon>Agaricomycetidae</taxon>
        <taxon>Agaricales</taxon>
        <taxon>Agaricineae</taxon>
        <taxon>Strophariaceae</taxon>
        <taxon>Galerina</taxon>
    </lineage>
</organism>
<feature type="compositionally biased region" description="Polar residues" evidence="6">
    <location>
        <begin position="842"/>
        <end position="852"/>
    </location>
</feature>
<accession>A0A067TTT1</accession>
<feature type="compositionally biased region" description="Polar residues" evidence="6">
    <location>
        <begin position="317"/>
        <end position="334"/>
    </location>
</feature>
<feature type="compositionally biased region" description="Polar residues" evidence="6">
    <location>
        <begin position="762"/>
        <end position="777"/>
    </location>
</feature>
<protein>
    <recommendedName>
        <fullName evidence="7">TOG domain-containing protein</fullName>
    </recommendedName>
</protein>
<feature type="compositionally biased region" description="Polar residues" evidence="6">
    <location>
        <begin position="702"/>
        <end position="713"/>
    </location>
</feature>
<evidence type="ECO:0000256" key="2">
    <source>
        <dbReference type="ARBA" id="ARBA00009549"/>
    </source>
</evidence>
<sequence>MEPGTSPYEKLIIQCKSNDVDLKVDALTKLQAQFEHGGLEVSDSENLINILKSALRTSNLHLTNATLSALPVILPSLISKPVNSPQSSSIPLSNSSSTSSTSPSSFIDATTLRLALSSFLQPGGVIERLGEKEKAQIKARETLVLLGGFAFRCVGGSAMSSKSGKGVEPPISIFERYLKESGLASKVWKVREQSLLTLVHIRRAHHLFPIRPYLSLLVDCLEDTDPHVRDCARQSVIELFSGPGVTDAARADLKKEISKKGVRKTIVDSVLSKLLGHSSVGSNPQSREGSENGDAPNGKKEYVPPSLALQGKRPRLVSQTNGGMPRTVSQSSSKELTRPPSRAAMSSPPPPSTPTTENVEIQPVYIASSRDLETEFASMLKPFEGKETEHNWAARERAIQLVRGMLKGDVHLRYPEPFLAGLKDGFIQWSTKTLASLRTTVAVNTCLLYVELAVSLGPILDPHCEVLLTNLLKMGGFTKKITAQQSQAAVTVVLTYTSPQPRLVIPLLWQTLQEKTIQARAFVVGHLKFYLETHGHRSKNAIDGSNTLEILEKSLKRALADASPAVRESARSLFWVFEDIWKDRGQTVLESLDIVARKQLEKTCPNPNMQVILPPSTPQVTKKSSVAAAIAASRAKAKAIATAPPTLRHQATSASYSAVPRRAGSPSTSPRSSTARQASPQRASTSPSRRAVSVNLTRPGVTGTSHIRTPSGSSDKDERSTSPSLSDQGARRRLSSPLAGASAAVRKVLPTALPARLPPGRSTPSDGTAPRRSSSHVFGQDDDDLLMAQTVPIPEDTDSDDEGSLNLMSFSAPFEIYPPMHPVSKSNKSPTLSPVSDRAPTGSVSNALSSGSISDLATDQHVVEDALRARAEQAESAAERLLELVEPDDDGSTPLSSIHPLLLKSTNGHGHATYKSKTKPPTLPLHRGKPVPVTPNNRASVVMRQAALFVDTPGRNDKSPSLLDVLRNQKQDNGWWLKRKVLLAQATSTKPTTSLPLSEELDSLISELACGDASVATLKRLAVICMENSSTELPSPSLSSGGHPSSPTPLAPSNSVPTLHLDIWEKDKTFDRFFHALIKYLEPNRTEEELAYGLIVVWEILKSQSTHLEGKEGELFSLMLGVRYCNKLDVLEGTNAIRDTLTSKIDPVYGLTTMHASLKVFYSEPPPSPEGEEIKAASYAFGLMALGNFILHLPAEIAEEELPRLKTTLINALNDKSSLIVRESAAASIIAAQLVLHDETHLFALLDGLADEKKNLLTYLFDKHSARGTGNSDGQNGFEKLEKEIRRLDTRTSTPLRGDNIH</sequence>
<dbReference type="SMART" id="SM01349">
    <property type="entry name" value="TOG"/>
    <property type="match status" value="1"/>
</dbReference>
<dbReference type="OrthoDB" id="46159at2759"/>
<evidence type="ECO:0000313" key="8">
    <source>
        <dbReference type="EMBL" id="KDR83324.1"/>
    </source>
</evidence>
<comment type="similarity">
    <text evidence="2">Belongs to the CLASP family.</text>
</comment>
<evidence type="ECO:0000256" key="3">
    <source>
        <dbReference type="ARBA" id="ARBA00022618"/>
    </source>
</evidence>
<dbReference type="GO" id="GO:1990023">
    <property type="term" value="C:mitotic spindle midzone"/>
    <property type="evidence" value="ECO:0007669"/>
    <property type="project" value="TreeGrafter"/>
</dbReference>
<feature type="domain" description="TOG" evidence="7">
    <location>
        <begin position="365"/>
        <end position="606"/>
    </location>
</feature>
<dbReference type="InterPro" id="IPR016024">
    <property type="entry name" value="ARM-type_fold"/>
</dbReference>
<keyword evidence="5" id="KW-0498">Mitosis</keyword>
<dbReference type="InterPro" id="IPR011989">
    <property type="entry name" value="ARM-like"/>
</dbReference>
<evidence type="ECO:0000259" key="7">
    <source>
        <dbReference type="SMART" id="SM01349"/>
    </source>
</evidence>
<dbReference type="GO" id="GO:0005876">
    <property type="term" value="C:spindle microtubule"/>
    <property type="evidence" value="ECO:0007669"/>
    <property type="project" value="TreeGrafter"/>
</dbReference>
<feature type="region of interest" description="Disordered" evidence="6">
    <location>
        <begin position="886"/>
        <end position="936"/>
    </location>
</feature>
<evidence type="ECO:0000256" key="4">
    <source>
        <dbReference type="ARBA" id="ARBA00022701"/>
    </source>
</evidence>
<feature type="region of interest" description="Disordered" evidence="6">
    <location>
        <begin position="84"/>
        <end position="104"/>
    </location>
</feature>
<feature type="region of interest" description="Disordered" evidence="6">
    <location>
        <begin position="639"/>
        <end position="784"/>
    </location>
</feature>
<reference evidence="9" key="1">
    <citation type="journal article" date="2014" name="Proc. Natl. Acad. Sci. U.S.A.">
        <title>Extensive sampling of basidiomycete genomes demonstrates inadequacy of the white-rot/brown-rot paradigm for wood decay fungi.</title>
        <authorList>
            <person name="Riley R."/>
            <person name="Salamov A.A."/>
            <person name="Brown D.W."/>
            <person name="Nagy L.G."/>
            <person name="Floudas D."/>
            <person name="Held B.W."/>
            <person name="Levasseur A."/>
            <person name="Lombard V."/>
            <person name="Morin E."/>
            <person name="Otillar R."/>
            <person name="Lindquist E.A."/>
            <person name="Sun H."/>
            <person name="LaButti K.M."/>
            <person name="Schmutz J."/>
            <person name="Jabbour D."/>
            <person name="Luo H."/>
            <person name="Baker S.E."/>
            <person name="Pisabarro A.G."/>
            <person name="Walton J.D."/>
            <person name="Blanchette R.A."/>
            <person name="Henrissat B."/>
            <person name="Martin F."/>
            <person name="Cullen D."/>
            <person name="Hibbett D.S."/>
            <person name="Grigoriev I.V."/>
        </authorList>
    </citation>
    <scope>NUCLEOTIDE SEQUENCE [LARGE SCALE GENOMIC DNA]</scope>
    <source>
        <strain evidence="9">CBS 339.88</strain>
    </source>
</reference>
<evidence type="ECO:0000256" key="5">
    <source>
        <dbReference type="ARBA" id="ARBA00022776"/>
    </source>
</evidence>
<dbReference type="GO" id="GO:0008017">
    <property type="term" value="F:microtubule binding"/>
    <property type="evidence" value="ECO:0007669"/>
    <property type="project" value="TreeGrafter"/>
</dbReference>
<dbReference type="EMBL" id="KL142368">
    <property type="protein sequence ID" value="KDR83324.1"/>
    <property type="molecule type" value="Genomic_DNA"/>
</dbReference>
<dbReference type="InterPro" id="IPR024395">
    <property type="entry name" value="CLASP_N_dom"/>
</dbReference>
<dbReference type="STRING" id="685588.A0A067TTT1"/>
<feature type="compositionally biased region" description="Low complexity" evidence="6">
    <location>
        <begin position="1032"/>
        <end position="1045"/>
    </location>
</feature>
<dbReference type="InterPro" id="IPR034085">
    <property type="entry name" value="TOG"/>
</dbReference>
<evidence type="ECO:0000256" key="1">
    <source>
        <dbReference type="ARBA" id="ARBA00004186"/>
    </source>
</evidence>
<feature type="compositionally biased region" description="Low complexity" evidence="6">
    <location>
        <begin position="660"/>
        <end position="680"/>
    </location>
</feature>
<dbReference type="SUPFAM" id="SSF48371">
    <property type="entry name" value="ARM repeat"/>
    <property type="match status" value="1"/>
</dbReference>
<comment type="subcellular location">
    <subcellularLocation>
        <location evidence="1">Cytoplasm</location>
        <location evidence="1">Cytoskeleton</location>
        <location evidence="1">Spindle</location>
    </subcellularLocation>
</comment>
<feature type="compositionally biased region" description="Polar residues" evidence="6">
    <location>
        <begin position="824"/>
        <end position="834"/>
    </location>
</feature>
<feature type="region of interest" description="Disordered" evidence="6">
    <location>
        <begin position="1032"/>
        <end position="1053"/>
    </location>
</feature>
<dbReference type="Gene3D" id="1.25.10.10">
    <property type="entry name" value="Leucine-rich Repeat Variant"/>
    <property type="match status" value="2"/>
</dbReference>
<keyword evidence="3" id="KW-0132">Cell division</keyword>
<dbReference type="PANTHER" id="PTHR21567">
    <property type="entry name" value="CLASP"/>
    <property type="match status" value="1"/>
</dbReference>
<keyword evidence="9" id="KW-1185">Reference proteome</keyword>
<dbReference type="GO" id="GO:0051301">
    <property type="term" value="P:cell division"/>
    <property type="evidence" value="ECO:0007669"/>
    <property type="project" value="UniProtKB-KW"/>
</dbReference>
<keyword evidence="4" id="KW-0493">Microtubule</keyword>
<feature type="region of interest" description="Disordered" evidence="6">
    <location>
        <begin position="821"/>
        <end position="852"/>
    </location>
</feature>
<dbReference type="HOGENOM" id="CLU_003840_0_0_1"/>
<feature type="region of interest" description="Disordered" evidence="6">
    <location>
        <begin position="277"/>
        <end position="359"/>
    </location>
</feature>
<gene>
    <name evidence="8" type="ORF">GALMADRAFT_85351</name>
</gene>
<dbReference type="Proteomes" id="UP000027222">
    <property type="component" value="Unassembled WGS sequence"/>
</dbReference>
<dbReference type="PANTHER" id="PTHR21567:SF9">
    <property type="entry name" value="CLIP-ASSOCIATING PROTEIN"/>
    <property type="match status" value="1"/>
</dbReference>
<dbReference type="GO" id="GO:0090307">
    <property type="term" value="P:mitotic spindle assembly"/>
    <property type="evidence" value="ECO:0007669"/>
    <property type="project" value="TreeGrafter"/>
</dbReference>
<evidence type="ECO:0000313" key="9">
    <source>
        <dbReference type="Proteomes" id="UP000027222"/>
    </source>
</evidence>
<keyword evidence="5" id="KW-0131">Cell cycle</keyword>
<dbReference type="GO" id="GO:0005881">
    <property type="term" value="C:cytoplasmic microtubule"/>
    <property type="evidence" value="ECO:0007669"/>
    <property type="project" value="TreeGrafter"/>
</dbReference>
<name>A0A067TTT1_GALM3</name>
<proteinExistence type="inferred from homology"/>
<dbReference type="GO" id="GO:0005815">
    <property type="term" value="C:microtubule organizing center"/>
    <property type="evidence" value="ECO:0007669"/>
    <property type="project" value="TreeGrafter"/>
</dbReference>